<dbReference type="EMBL" id="JANPWB010000012">
    <property type="protein sequence ID" value="KAJ1116444.1"/>
    <property type="molecule type" value="Genomic_DNA"/>
</dbReference>
<protein>
    <submittedName>
        <fullName evidence="2">Uncharacterized protein</fullName>
    </submittedName>
</protein>
<sequence>MFASNIVEANIMGPFQQIKSIYINCHIWLIHKQSLCRPACDGPTLSSDPPYSWGTGRAELPDPEVLGAGTNPKELPGDGRKKRDSSLRPEGAGGAGEERDDEGEEHDIGSRKGGSDGPADSARAGGQRP</sequence>
<keyword evidence="3" id="KW-1185">Reference proteome</keyword>
<feature type="region of interest" description="Disordered" evidence="1">
    <location>
        <begin position="39"/>
        <end position="129"/>
    </location>
</feature>
<gene>
    <name evidence="2" type="ORF">NDU88_004655</name>
</gene>
<dbReference type="Proteomes" id="UP001066276">
    <property type="component" value="Chromosome 8"/>
</dbReference>
<name>A0AAV7NLN4_PLEWA</name>
<evidence type="ECO:0000313" key="3">
    <source>
        <dbReference type="Proteomes" id="UP001066276"/>
    </source>
</evidence>
<reference evidence="2" key="1">
    <citation type="journal article" date="2022" name="bioRxiv">
        <title>Sequencing and chromosome-scale assembly of the giantPleurodeles waltlgenome.</title>
        <authorList>
            <person name="Brown T."/>
            <person name="Elewa A."/>
            <person name="Iarovenko S."/>
            <person name="Subramanian E."/>
            <person name="Araus A.J."/>
            <person name="Petzold A."/>
            <person name="Susuki M."/>
            <person name="Suzuki K.-i.T."/>
            <person name="Hayashi T."/>
            <person name="Toyoda A."/>
            <person name="Oliveira C."/>
            <person name="Osipova E."/>
            <person name="Leigh N.D."/>
            <person name="Simon A."/>
            <person name="Yun M.H."/>
        </authorList>
    </citation>
    <scope>NUCLEOTIDE SEQUENCE</scope>
    <source>
        <strain evidence="2">20211129_DDA</strain>
        <tissue evidence="2">Liver</tissue>
    </source>
</reference>
<evidence type="ECO:0000256" key="1">
    <source>
        <dbReference type="SAM" id="MobiDB-lite"/>
    </source>
</evidence>
<evidence type="ECO:0000313" key="2">
    <source>
        <dbReference type="EMBL" id="KAJ1116444.1"/>
    </source>
</evidence>
<proteinExistence type="predicted"/>
<feature type="compositionally biased region" description="Basic and acidic residues" evidence="1">
    <location>
        <begin position="75"/>
        <end position="87"/>
    </location>
</feature>
<dbReference type="AlphaFoldDB" id="A0AAV7NLN4"/>
<accession>A0AAV7NLN4</accession>
<organism evidence="2 3">
    <name type="scientific">Pleurodeles waltl</name>
    <name type="common">Iberian ribbed newt</name>
    <dbReference type="NCBI Taxonomy" id="8319"/>
    <lineage>
        <taxon>Eukaryota</taxon>
        <taxon>Metazoa</taxon>
        <taxon>Chordata</taxon>
        <taxon>Craniata</taxon>
        <taxon>Vertebrata</taxon>
        <taxon>Euteleostomi</taxon>
        <taxon>Amphibia</taxon>
        <taxon>Batrachia</taxon>
        <taxon>Caudata</taxon>
        <taxon>Salamandroidea</taxon>
        <taxon>Salamandridae</taxon>
        <taxon>Pleurodelinae</taxon>
        <taxon>Pleurodeles</taxon>
    </lineage>
</organism>
<comment type="caution">
    <text evidence="2">The sequence shown here is derived from an EMBL/GenBank/DDBJ whole genome shotgun (WGS) entry which is preliminary data.</text>
</comment>